<dbReference type="STRING" id="1314778.A0A5C3PQ84"/>
<evidence type="ECO:0000256" key="4">
    <source>
        <dbReference type="ARBA" id="ARBA00023136"/>
    </source>
</evidence>
<proteinExistence type="inferred from homology"/>
<keyword evidence="3 5" id="KW-1133">Transmembrane helix</keyword>
<keyword evidence="8" id="KW-1185">Reference proteome</keyword>
<keyword evidence="5" id="KW-0808">Transferase</keyword>
<feature type="chain" id="PRO_5023109387" description="Protein-S-isoprenylcysteine O-methyltransferase" evidence="6">
    <location>
        <begin position="17"/>
        <end position="230"/>
    </location>
</feature>
<dbReference type="GO" id="GO:0004671">
    <property type="term" value="F:protein C-terminal S-isoprenylcysteine carboxyl O-methyltransferase activity"/>
    <property type="evidence" value="ECO:0007669"/>
    <property type="project" value="UniProtKB-EC"/>
</dbReference>
<keyword evidence="5" id="KW-0256">Endoplasmic reticulum</keyword>
<evidence type="ECO:0000256" key="3">
    <source>
        <dbReference type="ARBA" id="ARBA00022989"/>
    </source>
</evidence>
<comment type="subcellular location">
    <subcellularLocation>
        <location evidence="5">Endoplasmic reticulum membrane</location>
        <topology evidence="5">Multi-pass membrane protein</topology>
    </subcellularLocation>
    <subcellularLocation>
        <location evidence="1">Membrane</location>
        <topology evidence="1">Multi-pass membrane protein</topology>
    </subcellularLocation>
</comment>
<comment type="caution">
    <text evidence="5">Lacks conserved residue(s) required for the propagation of feature annotation.</text>
</comment>
<dbReference type="AlphaFoldDB" id="A0A5C3PQ84"/>
<dbReference type="PANTHER" id="PTHR12714">
    <property type="entry name" value="PROTEIN-S ISOPRENYLCYSTEINE O-METHYLTRANSFERASE"/>
    <property type="match status" value="1"/>
</dbReference>
<feature type="transmembrane region" description="Helical" evidence="5">
    <location>
        <begin position="42"/>
        <end position="64"/>
    </location>
</feature>
<evidence type="ECO:0000256" key="6">
    <source>
        <dbReference type="SAM" id="SignalP"/>
    </source>
</evidence>
<dbReference type="PANTHER" id="PTHR12714:SF9">
    <property type="entry name" value="PROTEIN-S-ISOPRENYLCYSTEINE O-METHYLTRANSFERASE"/>
    <property type="match status" value="1"/>
</dbReference>
<dbReference type="EMBL" id="ML211017">
    <property type="protein sequence ID" value="TFK91572.1"/>
    <property type="molecule type" value="Genomic_DNA"/>
</dbReference>
<feature type="transmembrane region" description="Helical" evidence="5">
    <location>
        <begin position="146"/>
        <end position="167"/>
    </location>
</feature>
<gene>
    <name evidence="7" type="ORF">K466DRAFT_482527</name>
</gene>
<sequence>MKAIIIMACGTLFAAAVAPPQPPVKGSQRVYRGQPFEYVVRIITFMALTIVTAAFFCFATSILVTSSPSLHPIYPYLCPAGTHASASITSYSPRFALGAAFICGGSLLRLWAKHTLGSLFTYEVAIVKGHSLVQSGPYAWVRHPGYTGMIIVIAGTHLMHFGSGGYVTECDLASSRVGFLRYVWSTLAAFVVLSLSWRTRAEDAALLMYFGCAWEEYRERVPYALLPGLI</sequence>
<dbReference type="Pfam" id="PF04140">
    <property type="entry name" value="ICMT"/>
    <property type="match status" value="1"/>
</dbReference>
<evidence type="ECO:0000256" key="1">
    <source>
        <dbReference type="ARBA" id="ARBA00004141"/>
    </source>
</evidence>
<accession>A0A5C3PQ84</accession>
<dbReference type="Proteomes" id="UP000308197">
    <property type="component" value="Unassembled WGS sequence"/>
</dbReference>
<keyword evidence="2 5" id="KW-0812">Transmembrane</keyword>
<evidence type="ECO:0000313" key="8">
    <source>
        <dbReference type="Proteomes" id="UP000308197"/>
    </source>
</evidence>
<dbReference type="GO" id="GO:0005789">
    <property type="term" value="C:endoplasmic reticulum membrane"/>
    <property type="evidence" value="ECO:0007669"/>
    <property type="project" value="UniProtKB-SubCell"/>
</dbReference>
<evidence type="ECO:0000256" key="5">
    <source>
        <dbReference type="RuleBase" id="RU362022"/>
    </source>
</evidence>
<evidence type="ECO:0000313" key="7">
    <source>
        <dbReference type="EMBL" id="TFK91572.1"/>
    </source>
</evidence>
<reference evidence="7 8" key="1">
    <citation type="journal article" date="2019" name="Nat. Ecol. Evol.">
        <title>Megaphylogeny resolves global patterns of mushroom evolution.</title>
        <authorList>
            <person name="Varga T."/>
            <person name="Krizsan K."/>
            <person name="Foldi C."/>
            <person name="Dima B."/>
            <person name="Sanchez-Garcia M."/>
            <person name="Sanchez-Ramirez S."/>
            <person name="Szollosi G.J."/>
            <person name="Szarkandi J.G."/>
            <person name="Papp V."/>
            <person name="Albert L."/>
            <person name="Andreopoulos W."/>
            <person name="Angelini C."/>
            <person name="Antonin V."/>
            <person name="Barry K.W."/>
            <person name="Bougher N.L."/>
            <person name="Buchanan P."/>
            <person name="Buyck B."/>
            <person name="Bense V."/>
            <person name="Catcheside P."/>
            <person name="Chovatia M."/>
            <person name="Cooper J."/>
            <person name="Damon W."/>
            <person name="Desjardin D."/>
            <person name="Finy P."/>
            <person name="Geml J."/>
            <person name="Haridas S."/>
            <person name="Hughes K."/>
            <person name="Justo A."/>
            <person name="Karasinski D."/>
            <person name="Kautmanova I."/>
            <person name="Kiss B."/>
            <person name="Kocsube S."/>
            <person name="Kotiranta H."/>
            <person name="LaButti K.M."/>
            <person name="Lechner B.E."/>
            <person name="Liimatainen K."/>
            <person name="Lipzen A."/>
            <person name="Lukacs Z."/>
            <person name="Mihaltcheva S."/>
            <person name="Morgado L.N."/>
            <person name="Niskanen T."/>
            <person name="Noordeloos M.E."/>
            <person name="Ohm R.A."/>
            <person name="Ortiz-Santana B."/>
            <person name="Ovrebo C."/>
            <person name="Racz N."/>
            <person name="Riley R."/>
            <person name="Savchenko A."/>
            <person name="Shiryaev A."/>
            <person name="Soop K."/>
            <person name="Spirin V."/>
            <person name="Szebenyi C."/>
            <person name="Tomsovsky M."/>
            <person name="Tulloss R.E."/>
            <person name="Uehling J."/>
            <person name="Grigoriev I.V."/>
            <person name="Vagvolgyi C."/>
            <person name="Papp T."/>
            <person name="Martin F.M."/>
            <person name="Miettinen O."/>
            <person name="Hibbett D.S."/>
            <person name="Nagy L.G."/>
        </authorList>
    </citation>
    <scope>NUCLEOTIDE SEQUENCE [LARGE SCALE GENOMIC DNA]</scope>
    <source>
        <strain evidence="7 8">HHB13444</strain>
    </source>
</reference>
<dbReference type="InterPro" id="IPR007269">
    <property type="entry name" value="ICMT_MeTrfase"/>
</dbReference>
<name>A0A5C3PQ84_9APHY</name>
<dbReference type="Gene3D" id="1.20.120.1630">
    <property type="match status" value="1"/>
</dbReference>
<comment type="similarity">
    <text evidence="5">Belongs to the class VI-like SAM-binding methyltransferase superfamily. Isoprenylcysteine carboxyl methyltransferase family.</text>
</comment>
<keyword evidence="5" id="KW-0949">S-adenosyl-L-methionine</keyword>
<protein>
    <recommendedName>
        <fullName evidence="5">Protein-S-isoprenylcysteine O-methyltransferase</fullName>
        <ecNumber evidence="5">2.1.1.100</ecNumber>
    </recommendedName>
</protein>
<organism evidence="7 8">
    <name type="scientific">Polyporus arcularius HHB13444</name>
    <dbReference type="NCBI Taxonomy" id="1314778"/>
    <lineage>
        <taxon>Eukaryota</taxon>
        <taxon>Fungi</taxon>
        <taxon>Dikarya</taxon>
        <taxon>Basidiomycota</taxon>
        <taxon>Agaricomycotina</taxon>
        <taxon>Agaricomycetes</taxon>
        <taxon>Polyporales</taxon>
        <taxon>Polyporaceae</taxon>
        <taxon>Polyporus</taxon>
    </lineage>
</organism>
<keyword evidence="6" id="KW-0732">Signal</keyword>
<keyword evidence="5" id="KW-0489">Methyltransferase</keyword>
<keyword evidence="4 5" id="KW-0472">Membrane</keyword>
<comment type="catalytic activity">
    <reaction evidence="5">
        <text>[protein]-C-terminal S-[(2E,6E)-farnesyl]-L-cysteine + S-adenosyl-L-methionine = [protein]-C-terminal S-[(2E,6E)-farnesyl]-L-cysteine methyl ester + S-adenosyl-L-homocysteine</text>
        <dbReference type="Rhea" id="RHEA:21672"/>
        <dbReference type="Rhea" id="RHEA-COMP:12125"/>
        <dbReference type="Rhea" id="RHEA-COMP:12126"/>
        <dbReference type="ChEBI" id="CHEBI:57856"/>
        <dbReference type="ChEBI" id="CHEBI:59789"/>
        <dbReference type="ChEBI" id="CHEBI:90510"/>
        <dbReference type="ChEBI" id="CHEBI:90511"/>
        <dbReference type="EC" id="2.1.1.100"/>
    </reaction>
</comment>
<feature type="transmembrane region" description="Helical" evidence="5">
    <location>
        <begin position="179"/>
        <end position="197"/>
    </location>
</feature>
<dbReference type="InParanoid" id="A0A5C3PQ84"/>
<dbReference type="EC" id="2.1.1.100" evidence="5"/>
<feature type="signal peptide" evidence="6">
    <location>
        <begin position="1"/>
        <end position="16"/>
    </location>
</feature>
<dbReference type="GO" id="GO:0032259">
    <property type="term" value="P:methylation"/>
    <property type="evidence" value="ECO:0007669"/>
    <property type="project" value="UniProtKB-KW"/>
</dbReference>
<evidence type="ECO:0000256" key="2">
    <source>
        <dbReference type="ARBA" id="ARBA00022692"/>
    </source>
</evidence>